<dbReference type="GO" id="GO:0006457">
    <property type="term" value="P:protein folding"/>
    <property type="evidence" value="ECO:0007669"/>
    <property type="project" value="InterPro"/>
</dbReference>
<organism evidence="2 3">
    <name type="scientific">Sporisorium scitamineum</name>
    <dbReference type="NCBI Taxonomy" id="49012"/>
    <lineage>
        <taxon>Eukaryota</taxon>
        <taxon>Fungi</taxon>
        <taxon>Dikarya</taxon>
        <taxon>Basidiomycota</taxon>
        <taxon>Ustilaginomycotina</taxon>
        <taxon>Ustilaginomycetes</taxon>
        <taxon>Ustilaginales</taxon>
        <taxon>Ustilaginaceae</taxon>
        <taxon>Sporisorium</taxon>
    </lineage>
</organism>
<gene>
    <name evidence="2" type="primary">SSCI27350.1</name>
</gene>
<dbReference type="GO" id="GO:0030544">
    <property type="term" value="F:Hsp70 protein binding"/>
    <property type="evidence" value="ECO:0007669"/>
    <property type="project" value="InterPro"/>
</dbReference>
<evidence type="ECO:0000313" key="3">
    <source>
        <dbReference type="Proteomes" id="UP000242770"/>
    </source>
</evidence>
<reference evidence="3" key="1">
    <citation type="submission" date="2014-06" db="EMBL/GenBank/DDBJ databases">
        <authorList>
            <person name="Berkman P.J."/>
        </authorList>
    </citation>
    <scope>NUCLEOTIDE SEQUENCE [LARGE SCALE GENOMIC DNA]</scope>
</reference>
<dbReference type="PANTHER" id="PTHR43888">
    <property type="entry name" value="DNAJ-LIKE-2, ISOFORM A-RELATED"/>
    <property type="match status" value="1"/>
</dbReference>
<evidence type="ECO:0000259" key="1">
    <source>
        <dbReference type="PROSITE" id="PS50076"/>
    </source>
</evidence>
<dbReference type="PRINTS" id="PR00625">
    <property type="entry name" value="JDOMAIN"/>
</dbReference>
<dbReference type="FunFam" id="1.10.287.110:FF:000041">
    <property type="entry name" value="Chaperone protein DNAj, putative"/>
    <property type="match status" value="1"/>
</dbReference>
<proteinExistence type="predicted"/>
<dbReference type="InterPro" id="IPR018253">
    <property type="entry name" value="DnaJ_domain_CS"/>
</dbReference>
<protein>
    <recommendedName>
        <fullName evidence="1">J domain-containing protein</fullName>
    </recommendedName>
</protein>
<dbReference type="SUPFAM" id="SSF46565">
    <property type="entry name" value="Chaperone J-domain"/>
    <property type="match status" value="1"/>
</dbReference>
<dbReference type="EMBL" id="CCFA01001472">
    <property type="protein sequence ID" value="CDW97276.1"/>
    <property type="molecule type" value="Genomic_DNA"/>
</dbReference>
<dbReference type="STRING" id="49012.A0A0F7S4I3"/>
<evidence type="ECO:0000313" key="2">
    <source>
        <dbReference type="EMBL" id="CDW97276.1"/>
    </source>
</evidence>
<dbReference type="Proteomes" id="UP000242770">
    <property type="component" value="Unassembled WGS sequence"/>
</dbReference>
<dbReference type="PROSITE" id="PS50076">
    <property type="entry name" value="DNAJ_2"/>
    <property type="match status" value="1"/>
</dbReference>
<name>A0A0F7S4I3_9BASI</name>
<sequence>MVKETKFYDLLEVPPTASEAELKKAYRKKALREHPDKGGDPEKFKSITAAYEVLSDPEKRGLYDRFGEQGLEGGGMGGGMDPQDLFSQLFGGSGGGFF</sequence>
<dbReference type="InterPro" id="IPR044713">
    <property type="entry name" value="DNJA1/2-like"/>
</dbReference>
<dbReference type="Gene3D" id="1.10.287.110">
    <property type="entry name" value="DnaJ domain"/>
    <property type="match status" value="1"/>
</dbReference>
<dbReference type="Pfam" id="PF00226">
    <property type="entry name" value="DnaJ"/>
    <property type="match status" value="1"/>
</dbReference>
<feature type="domain" description="J" evidence="1">
    <location>
        <begin position="6"/>
        <end position="67"/>
    </location>
</feature>
<dbReference type="InterPro" id="IPR001623">
    <property type="entry name" value="DnaJ_domain"/>
</dbReference>
<dbReference type="InterPro" id="IPR036869">
    <property type="entry name" value="J_dom_sf"/>
</dbReference>
<dbReference type="PROSITE" id="PS00636">
    <property type="entry name" value="DNAJ_1"/>
    <property type="match status" value="1"/>
</dbReference>
<keyword evidence="3" id="KW-1185">Reference proteome</keyword>
<dbReference type="AlphaFoldDB" id="A0A0F7S4I3"/>
<dbReference type="SMART" id="SM00271">
    <property type="entry name" value="DnaJ"/>
    <property type="match status" value="1"/>
</dbReference>
<feature type="non-terminal residue" evidence="2">
    <location>
        <position position="98"/>
    </location>
</feature>
<dbReference type="CDD" id="cd06257">
    <property type="entry name" value="DnaJ"/>
    <property type="match status" value="1"/>
</dbReference>
<accession>A0A0F7S4I3</accession>